<protein>
    <recommendedName>
        <fullName evidence="6">S-adenosyl-L-methionine-dependent methyltransferase</fullName>
        <ecNumber evidence="6">2.1.1.-</ecNumber>
    </recommendedName>
</protein>
<evidence type="ECO:0000256" key="3">
    <source>
        <dbReference type="ARBA" id="ARBA00022603"/>
    </source>
</evidence>
<evidence type="ECO:0000256" key="4">
    <source>
        <dbReference type="ARBA" id="ARBA00022679"/>
    </source>
</evidence>
<dbReference type="GO" id="GO:0008168">
    <property type="term" value="F:methyltransferase activity"/>
    <property type="evidence" value="ECO:0007669"/>
    <property type="project" value="UniProtKB-UniRule"/>
</dbReference>
<dbReference type="SUPFAM" id="SSF53335">
    <property type="entry name" value="S-adenosyl-L-methionine-dependent methyltransferases"/>
    <property type="match status" value="1"/>
</dbReference>
<sequence>MADTLRASRTAVLVCQGRAAADGLVVPDRFADPTALPLLLPDERVAVEWVRTGEVPRQWRARVDYETVRAMAELMVPRTVAIDDAVRAHAAPQVVILGAGLDGRAWRMPELAGVAVFEVDQPASQQDKRDRAAALTGPPPAFVAVDFTRDVLGTALAAAGHRADAATTWIWEGVVPYLTTDQVAATVEALAGCSAPGSRLVVNFQLPAGSRKLSRLLARLLSASTGRSSVFANEPWLSFWTSATMGALLSQHGFAVTEDHNLLDVAKALRTQVRHPASLVLSAVLVAEFQAVRANT</sequence>
<evidence type="ECO:0000256" key="5">
    <source>
        <dbReference type="ARBA" id="ARBA00022691"/>
    </source>
</evidence>
<dbReference type="PANTHER" id="PTHR43619">
    <property type="entry name" value="S-ADENOSYL-L-METHIONINE-DEPENDENT METHYLTRANSFERASE YKTD-RELATED"/>
    <property type="match status" value="1"/>
</dbReference>
<evidence type="ECO:0000313" key="8">
    <source>
        <dbReference type="Proteomes" id="UP000256913"/>
    </source>
</evidence>
<name>A0A3D9ZNT5_9ACTN</name>
<keyword evidence="3 6" id="KW-0489">Methyltransferase</keyword>
<dbReference type="InterPro" id="IPR007213">
    <property type="entry name" value="Ppm1/Ppm2/Tcmp"/>
</dbReference>
<keyword evidence="5 6" id="KW-0949">S-adenosyl-L-methionine</keyword>
<evidence type="ECO:0000256" key="6">
    <source>
        <dbReference type="RuleBase" id="RU362030"/>
    </source>
</evidence>
<keyword evidence="8" id="KW-1185">Reference proteome</keyword>
<dbReference type="Proteomes" id="UP000256913">
    <property type="component" value="Unassembled WGS sequence"/>
</dbReference>
<organism evidence="7 8">
    <name type="scientific">Asanoa ferruginea</name>
    <dbReference type="NCBI Taxonomy" id="53367"/>
    <lineage>
        <taxon>Bacteria</taxon>
        <taxon>Bacillati</taxon>
        <taxon>Actinomycetota</taxon>
        <taxon>Actinomycetes</taxon>
        <taxon>Micromonosporales</taxon>
        <taxon>Micromonosporaceae</taxon>
        <taxon>Asanoa</taxon>
    </lineage>
</organism>
<comment type="caution">
    <text evidence="7">The sequence shown here is derived from an EMBL/GenBank/DDBJ whole genome shotgun (WGS) entry which is preliminary data.</text>
</comment>
<dbReference type="Pfam" id="PF04072">
    <property type="entry name" value="LCM"/>
    <property type="match status" value="1"/>
</dbReference>
<dbReference type="GO" id="GO:0032259">
    <property type="term" value="P:methylation"/>
    <property type="evidence" value="ECO:0007669"/>
    <property type="project" value="UniProtKB-KW"/>
</dbReference>
<dbReference type="RefSeq" id="WP_116069026.1">
    <property type="nucleotide sequence ID" value="NZ_BONB01000017.1"/>
</dbReference>
<gene>
    <name evidence="7" type="ORF">DFJ67_3607</name>
</gene>
<evidence type="ECO:0000313" key="7">
    <source>
        <dbReference type="EMBL" id="REF97603.1"/>
    </source>
</evidence>
<dbReference type="InterPro" id="IPR011610">
    <property type="entry name" value="SAM_mthyl_Trfase_ML2640-like"/>
</dbReference>
<dbReference type="OrthoDB" id="9806164at2"/>
<dbReference type="AlphaFoldDB" id="A0A3D9ZNT5"/>
<reference evidence="7 8" key="1">
    <citation type="submission" date="2018-08" db="EMBL/GenBank/DDBJ databases">
        <title>Sequencing the genomes of 1000 actinobacteria strains.</title>
        <authorList>
            <person name="Klenk H.-P."/>
        </authorList>
    </citation>
    <scope>NUCLEOTIDE SEQUENCE [LARGE SCALE GENOMIC DNA]</scope>
    <source>
        <strain evidence="7 8">DSM 44099</strain>
    </source>
</reference>
<evidence type="ECO:0000256" key="1">
    <source>
        <dbReference type="ARBA" id="ARBA00003907"/>
    </source>
</evidence>
<dbReference type="EC" id="2.1.1.-" evidence="6"/>
<keyword evidence="4 7" id="KW-0808">Transferase</keyword>
<dbReference type="EMBL" id="QUMQ01000001">
    <property type="protein sequence ID" value="REF97603.1"/>
    <property type="molecule type" value="Genomic_DNA"/>
</dbReference>
<dbReference type="InterPro" id="IPR029063">
    <property type="entry name" value="SAM-dependent_MTases_sf"/>
</dbReference>
<comment type="similarity">
    <text evidence="2 6">Belongs to the UPF0677 family.</text>
</comment>
<comment type="function">
    <text evidence="1 6">Exhibits S-adenosyl-L-methionine-dependent methyltransferase activity.</text>
</comment>
<dbReference type="Gene3D" id="3.40.50.150">
    <property type="entry name" value="Vaccinia Virus protein VP39"/>
    <property type="match status" value="1"/>
</dbReference>
<dbReference type="NCBIfam" id="TIGR00027">
    <property type="entry name" value="mthyl_TIGR00027"/>
    <property type="match status" value="1"/>
</dbReference>
<proteinExistence type="inferred from homology"/>
<accession>A0A3D9ZNT5</accession>
<evidence type="ECO:0000256" key="2">
    <source>
        <dbReference type="ARBA" id="ARBA00008138"/>
    </source>
</evidence>
<dbReference type="PANTHER" id="PTHR43619:SF2">
    <property type="entry name" value="S-ADENOSYL-L-METHIONINE-DEPENDENT METHYLTRANSFERASES SUPERFAMILY PROTEIN"/>
    <property type="match status" value="1"/>
</dbReference>